<dbReference type="EMBL" id="QGKX02002183">
    <property type="protein sequence ID" value="KAF3485976.1"/>
    <property type="molecule type" value="Genomic_DNA"/>
</dbReference>
<evidence type="ECO:0000313" key="2">
    <source>
        <dbReference type="EMBL" id="KAF3485976.1"/>
    </source>
</evidence>
<reference evidence="2" key="1">
    <citation type="submission" date="2019-12" db="EMBL/GenBank/DDBJ databases">
        <title>Genome sequencing and annotation of Brassica cretica.</title>
        <authorList>
            <person name="Studholme D.J."/>
            <person name="Sarris P."/>
        </authorList>
    </citation>
    <scope>NUCLEOTIDE SEQUENCE</scope>
    <source>
        <strain evidence="2">PFS-109/04</strain>
        <tissue evidence="2">Leaf</tissue>
    </source>
</reference>
<feature type="region of interest" description="Disordered" evidence="1">
    <location>
        <begin position="211"/>
        <end position="259"/>
    </location>
</feature>
<accession>A0A8S9MRU1</accession>
<dbReference type="AlphaFoldDB" id="A0A8S9MRU1"/>
<comment type="caution">
    <text evidence="2">The sequence shown here is derived from an EMBL/GenBank/DDBJ whole genome shotgun (WGS) entry which is preliminary data.</text>
</comment>
<sequence length="420" mass="46114">MTVQIFEELTQTYPKPKGLFTVQMCSRLHILTGHPSGTKLWQRSYFFIFEELTQTYPKPKGLFTVQMCSRLHILTGHPSGTKLWQRSYFFVKANNAAFEDPPNESFRVLWSPDIVDWSPDVPCVTKTGKRMKLPLMGHIPKAYPSYSELPRTQLRGESFSSMTASEGEDAEPQRSPAKEAVTGGRDVAVLDTVAEGTNGLTADTPNVSLLKKKKKKKNKSSKKVAVCSGDGKDLGEKDQVEGDHSTSKTDGSNDPTEMGLVGSIGAKRKEPTDGNFLGLGGKIQKRSQCPSPLSLKEIALPASRLLPWGGSSPPSDRFLLASSERWAFCHDKDSPFVRDPDACAELVRQIRGGAHLRPETSELAFPDGFIASAQADVERSYFFVKANNAAFEDPPDESFRVLWSPDIGNLLEGRSEGGGA</sequence>
<feature type="compositionally biased region" description="Basic residues" evidence="1">
    <location>
        <begin position="211"/>
        <end position="222"/>
    </location>
</feature>
<feature type="compositionally biased region" description="Basic and acidic residues" evidence="1">
    <location>
        <begin position="230"/>
        <end position="247"/>
    </location>
</feature>
<dbReference type="Proteomes" id="UP000712600">
    <property type="component" value="Unassembled WGS sequence"/>
</dbReference>
<evidence type="ECO:0000313" key="3">
    <source>
        <dbReference type="Proteomes" id="UP000712600"/>
    </source>
</evidence>
<name>A0A8S9MRU1_BRACR</name>
<organism evidence="2 3">
    <name type="scientific">Brassica cretica</name>
    <name type="common">Mustard</name>
    <dbReference type="NCBI Taxonomy" id="69181"/>
    <lineage>
        <taxon>Eukaryota</taxon>
        <taxon>Viridiplantae</taxon>
        <taxon>Streptophyta</taxon>
        <taxon>Embryophyta</taxon>
        <taxon>Tracheophyta</taxon>
        <taxon>Spermatophyta</taxon>
        <taxon>Magnoliopsida</taxon>
        <taxon>eudicotyledons</taxon>
        <taxon>Gunneridae</taxon>
        <taxon>Pentapetalae</taxon>
        <taxon>rosids</taxon>
        <taxon>malvids</taxon>
        <taxon>Brassicales</taxon>
        <taxon>Brassicaceae</taxon>
        <taxon>Brassiceae</taxon>
        <taxon>Brassica</taxon>
    </lineage>
</organism>
<proteinExistence type="predicted"/>
<evidence type="ECO:0000256" key="1">
    <source>
        <dbReference type="SAM" id="MobiDB-lite"/>
    </source>
</evidence>
<gene>
    <name evidence="2" type="ORF">F2Q69_00054522</name>
</gene>
<protein>
    <submittedName>
        <fullName evidence="2">Uncharacterized protein</fullName>
    </submittedName>
</protein>
<feature type="region of interest" description="Disordered" evidence="1">
    <location>
        <begin position="160"/>
        <end position="185"/>
    </location>
</feature>